<proteinExistence type="predicted"/>
<accession>A0A2U9C0C3</accession>
<dbReference type="Proteomes" id="UP000246464">
    <property type="component" value="Chromosome 11"/>
</dbReference>
<keyword evidence="3" id="KW-1185">Reference proteome</keyword>
<organism evidence="2 3">
    <name type="scientific">Scophthalmus maximus</name>
    <name type="common">Turbot</name>
    <name type="synonym">Psetta maxima</name>
    <dbReference type="NCBI Taxonomy" id="52904"/>
    <lineage>
        <taxon>Eukaryota</taxon>
        <taxon>Metazoa</taxon>
        <taxon>Chordata</taxon>
        <taxon>Craniata</taxon>
        <taxon>Vertebrata</taxon>
        <taxon>Euteleostomi</taxon>
        <taxon>Actinopterygii</taxon>
        <taxon>Neopterygii</taxon>
        <taxon>Teleostei</taxon>
        <taxon>Neoteleostei</taxon>
        <taxon>Acanthomorphata</taxon>
        <taxon>Carangaria</taxon>
        <taxon>Pleuronectiformes</taxon>
        <taxon>Pleuronectoidei</taxon>
        <taxon>Scophthalmidae</taxon>
        <taxon>Scophthalmus</taxon>
    </lineage>
</organism>
<name>A0A2U9C0C3_SCOMX</name>
<dbReference type="EMBL" id="CP026253">
    <property type="protein sequence ID" value="AWP09086.1"/>
    <property type="molecule type" value="Genomic_DNA"/>
</dbReference>
<reference evidence="2 3" key="1">
    <citation type="submission" date="2017-12" db="EMBL/GenBank/DDBJ databases">
        <title>Integrating genomic resources of turbot (Scophthalmus maximus) in depth evaluation of genetic and physical mapping variation across individuals.</title>
        <authorList>
            <person name="Martinez P."/>
        </authorList>
    </citation>
    <scope>NUCLEOTIDE SEQUENCE [LARGE SCALE GENOMIC DNA]</scope>
</reference>
<protein>
    <submittedName>
        <fullName evidence="2">Uncharacterized protein</fullName>
    </submittedName>
</protein>
<feature type="region of interest" description="Disordered" evidence="1">
    <location>
        <begin position="35"/>
        <end position="57"/>
    </location>
</feature>
<gene>
    <name evidence="2" type="ORF">SMAX5B_019511</name>
</gene>
<evidence type="ECO:0000313" key="2">
    <source>
        <dbReference type="EMBL" id="AWP09086.1"/>
    </source>
</evidence>
<evidence type="ECO:0000313" key="3">
    <source>
        <dbReference type="Proteomes" id="UP000246464"/>
    </source>
</evidence>
<feature type="compositionally biased region" description="Polar residues" evidence="1">
    <location>
        <begin position="48"/>
        <end position="57"/>
    </location>
</feature>
<evidence type="ECO:0000256" key="1">
    <source>
        <dbReference type="SAM" id="MobiDB-lite"/>
    </source>
</evidence>
<sequence>MAAAAMVSGKSELFFFKLHIADTVLTLTRTMRRGRGGLEATPRPLLNPVTSLSVRGP</sequence>
<dbReference type="AlphaFoldDB" id="A0A2U9C0C3"/>